<evidence type="ECO:0000313" key="10">
    <source>
        <dbReference type="Proteomes" id="UP001208689"/>
    </source>
</evidence>
<proteinExistence type="inferred from homology"/>
<dbReference type="HAMAP" id="MF_00564">
    <property type="entry name" value="RNase_PH"/>
    <property type="match status" value="1"/>
</dbReference>
<dbReference type="InterPro" id="IPR050080">
    <property type="entry name" value="RNase_PH"/>
</dbReference>
<dbReference type="InterPro" id="IPR015847">
    <property type="entry name" value="ExoRNase_PH_dom2"/>
</dbReference>
<dbReference type="Pfam" id="PF03725">
    <property type="entry name" value="RNase_PH_C"/>
    <property type="match status" value="1"/>
</dbReference>
<sequence length="246" mass="27709">MSENNNERDERLNGRKNDELRPIKITRDYLKWPEGSVLIEMGETKVIVTASVENSVPRFLRDSGKGWITAEYDMLPRATDRRRNRDRTRKIPGRSMEIQRLIGRGIRAAVDIDNLGEITIKIDADVIQADGGTRCASITGAFVAVYDALQMAVKKELIPSMPKYKILSAISVGIIKDVPKLDLCYIEDSNAEVDMNVIMDEDNKLVEVQGTSEGKNFSRAELNQLLDLAEKGNRELINYIKNLLAI</sequence>
<dbReference type="InterPro" id="IPR020568">
    <property type="entry name" value="Ribosomal_Su5_D2-typ_SF"/>
</dbReference>
<keyword evidence="9" id="KW-0378">Hydrolase</keyword>
<dbReference type="NCBIfam" id="TIGR01966">
    <property type="entry name" value="RNasePH"/>
    <property type="match status" value="1"/>
</dbReference>
<evidence type="ECO:0000313" key="9">
    <source>
        <dbReference type="EMBL" id="UYP45171.1"/>
    </source>
</evidence>
<evidence type="ECO:0000256" key="1">
    <source>
        <dbReference type="ARBA" id="ARBA00006678"/>
    </source>
</evidence>
<dbReference type="EMBL" id="CP104013">
    <property type="protein sequence ID" value="UYP45171.1"/>
    <property type="molecule type" value="Genomic_DNA"/>
</dbReference>
<keyword evidence="5" id="KW-0271">Exosome</keyword>
<keyword evidence="6" id="KW-0694">RNA-binding</keyword>
<gene>
    <name evidence="9" type="ORF">NEF87_001456</name>
</gene>
<dbReference type="Pfam" id="PF01138">
    <property type="entry name" value="RNase_PH"/>
    <property type="match status" value="1"/>
</dbReference>
<dbReference type="PANTHER" id="PTHR11953:SF0">
    <property type="entry name" value="EXOSOME COMPLEX COMPONENT RRP41"/>
    <property type="match status" value="1"/>
</dbReference>
<evidence type="ECO:0000256" key="2">
    <source>
        <dbReference type="ARBA" id="ARBA00022552"/>
    </source>
</evidence>
<dbReference type="SUPFAM" id="SSF55666">
    <property type="entry name" value="Ribonuclease PH domain 2-like"/>
    <property type="match status" value="1"/>
</dbReference>
<dbReference type="Gene3D" id="3.30.230.70">
    <property type="entry name" value="GHMP Kinase, N-terminal domain"/>
    <property type="match status" value="1"/>
</dbReference>
<dbReference type="InterPro" id="IPR036345">
    <property type="entry name" value="ExoRNase_PH_dom2_sf"/>
</dbReference>
<keyword evidence="3" id="KW-0820">tRNA-binding</keyword>
<dbReference type="Proteomes" id="UP001208689">
    <property type="component" value="Chromosome"/>
</dbReference>
<dbReference type="PANTHER" id="PTHR11953">
    <property type="entry name" value="EXOSOME COMPLEX COMPONENT"/>
    <property type="match status" value="1"/>
</dbReference>
<comment type="similarity">
    <text evidence="1">Belongs to the RNase PH family.</text>
</comment>
<reference evidence="9" key="1">
    <citation type="submission" date="2022-09" db="EMBL/GenBank/DDBJ databases">
        <title>Actin cytoskeleton and complex cell architecture in an #Asgard archaeon.</title>
        <authorList>
            <person name="Ponce Toledo R.I."/>
            <person name="Schleper C."/>
            <person name="Rodrigues Oliveira T."/>
            <person name="Wollweber F."/>
            <person name="Xu J."/>
            <person name="Rittmann S."/>
            <person name="Klingl A."/>
            <person name="Pilhofer M."/>
        </authorList>
    </citation>
    <scope>NUCLEOTIDE SEQUENCE</scope>
    <source>
        <strain evidence="9">B-35</strain>
    </source>
</reference>
<organism evidence="9 10">
    <name type="scientific">Candidatus Lokiarchaeum ossiferum</name>
    <dbReference type="NCBI Taxonomy" id="2951803"/>
    <lineage>
        <taxon>Archaea</taxon>
        <taxon>Promethearchaeati</taxon>
        <taxon>Promethearchaeota</taxon>
        <taxon>Promethearchaeia</taxon>
        <taxon>Promethearchaeales</taxon>
        <taxon>Promethearchaeaceae</taxon>
        <taxon>Candidatus Lokiarchaeum</taxon>
    </lineage>
</organism>
<name>A0ABY6HP20_9ARCH</name>
<keyword evidence="2" id="KW-0698">rRNA processing</keyword>
<accession>A0ABY6HP20</accession>
<evidence type="ECO:0000256" key="3">
    <source>
        <dbReference type="ARBA" id="ARBA00022555"/>
    </source>
</evidence>
<dbReference type="InterPro" id="IPR002381">
    <property type="entry name" value="RNase_PH_bac-type"/>
</dbReference>
<dbReference type="GO" id="GO:0016787">
    <property type="term" value="F:hydrolase activity"/>
    <property type="evidence" value="ECO:0007669"/>
    <property type="project" value="UniProtKB-KW"/>
</dbReference>
<evidence type="ECO:0000256" key="5">
    <source>
        <dbReference type="ARBA" id="ARBA00022835"/>
    </source>
</evidence>
<keyword evidence="10" id="KW-1185">Reference proteome</keyword>
<evidence type="ECO:0000256" key="6">
    <source>
        <dbReference type="ARBA" id="ARBA00022884"/>
    </source>
</evidence>
<dbReference type="EC" id="3.1.13.-" evidence="9"/>
<evidence type="ECO:0000259" key="8">
    <source>
        <dbReference type="Pfam" id="PF03725"/>
    </source>
</evidence>
<evidence type="ECO:0000259" key="7">
    <source>
        <dbReference type="Pfam" id="PF01138"/>
    </source>
</evidence>
<dbReference type="InterPro" id="IPR001247">
    <property type="entry name" value="ExoRNase_PH_dom1"/>
</dbReference>
<protein>
    <submittedName>
        <fullName evidence="9">Exosome complex component Rrp41</fullName>
        <ecNumber evidence="9">3.1.13.-</ecNumber>
    </submittedName>
</protein>
<evidence type="ECO:0000256" key="4">
    <source>
        <dbReference type="ARBA" id="ARBA00022694"/>
    </source>
</evidence>
<dbReference type="InterPro" id="IPR018336">
    <property type="entry name" value="RNase_PH_CS"/>
</dbReference>
<keyword evidence="4" id="KW-0819">tRNA processing</keyword>
<feature type="domain" description="Exoribonuclease phosphorolytic" evidence="8">
    <location>
        <begin position="167"/>
        <end position="232"/>
    </location>
</feature>
<feature type="domain" description="Exoribonuclease phosphorolytic" evidence="7">
    <location>
        <begin position="19"/>
        <end position="148"/>
    </location>
</feature>
<dbReference type="InterPro" id="IPR027408">
    <property type="entry name" value="PNPase/RNase_PH_dom_sf"/>
</dbReference>
<dbReference type="PROSITE" id="PS01277">
    <property type="entry name" value="RIBONUCLEASE_PH"/>
    <property type="match status" value="1"/>
</dbReference>
<dbReference type="SUPFAM" id="SSF54211">
    <property type="entry name" value="Ribosomal protein S5 domain 2-like"/>
    <property type="match status" value="1"/>
</dbReference>